<dbReference type="PANTHER" id="PTHR39160:SF4">
    <property type="entry name" value="RESUSCITATION-PROMOTING FACTOR RPFB"/>
    <property type="match status" value="1"/>
</dbReference>
<dbReference type="Gene3D" id="2.20.230.10">
    <property type="entry name" value="Resuscitation-promoting factor rpfb"/>
    <property type="match status" value="1"/>
</dbReference>
<dbReference type="InterPro" id="IPR023346">
    <property type="entry name" value="Lysozyme-like_dom_sf"/>
</dbReference>
<protein>
    <submittedName>
        <fullName evidence="6">Transglycosylase family protein</fullName>
    </submittedName>
</protein>
<dbReference type="Gene3D" id="1.10.530.10">
    <property type="match status" value="1"/>
</dbReference>
<dbReference type="GO" id="GO:0016787">
    <property type="term" value="F:hydrolase activity"/>
    <property type="evidence" value="ECO:0007669"/>
    <property type="project" value="UniProtKB-KW"/>
</dbReference>
<evidence type="ECO:0000256" key="1">
    <source>
        <dbReference type="ARBA" id="ARBA00010830"/>
    </source>
</evidence>
<reference evidence="6" key="1">
    <citation type="journal article" date="2021" name="PeerJ">
        <title>Extensive microbial diversity within the chicken gut microbiome revealed by metagenomics and culture.</title>
        <authorList>
            <person name="Gilroy R."/>
            <person name="Ravi A."/>
            <person name="Getino M."/>
            <person name="Pursley I."/>
            <person name="Horton D.L."/>
            <person name="Alikhan N.F."/>
            <person name="Baker D."/>
            <person name="Gharbi K."/>
            <person name="Hall N."/>
            <person name="Watson M."/>
            <person name="Adriaenssens E.M."/>
            <person name="Foster-Nyarko E."/>
            <person name="Jarju S."/>
            <person name="Secka A."/>
            <person name="Antonio M."/>
            <person name="Oren A."/>
            <person name="Chaudhuri R.R."/>
            <person name="La Ragione R."/>
            <person name="Hildebrand F."/>
            <person name="Pallen M.J."/>
        </authorList>
    </citation>
    <scope>NUCLEOTIDE SEQUENCE</scope>
    <source>
        <strain evidence="6">ChiHjej13B12-4958</strain>
    </source>
</reference>
<evidence type="ECO:0000313" key="6">
    <source>
        <dbReference type="EMBL" id="HJC85075.1"/>
    </source>
</evidence>
<feature type="compositionally biased region" description="Basic and acidic residues" evidence="4">
    <location>
        <begin position="190"/>
        <end position="209"/>
    </location>
</feature>
<dbReference type="PANTHER" id="PTHR39160">
    <property type="entry name" value="CELL WALL-BINDING PROTEIN YOCH"/>
    <property type="match status" value="1"/>
</dbReference>
<dbReference type="AlphaFoldDB" id="A0A9D2QEG6"/>
<dbReference type="InterPro" id="IPR051933">
    <property type="entry name" value="Resuscitation_pf_RpfB"/>
</dbReference>
<dbReference type="SMART" id="SM01208">
    <property type="entry name" value="G5"/>
    <property type="match status" value="1"/>
</dbReference>
<dbReference type="Pfam" id="PF07501">
    <property type="entry name" value="G5"/>
    <property type="match status" value="1"/>
</dbReference>
<name>A0A9D2QEG6_9CORY</name>
<dbReference type="InterPro" id="IPR011098">
    <property type="entry name" value="G5_dom"/>
</dbReference>
<dbReference type="InterPro" id="IPR007137">
    <property type="entry name" value="DUF348"/>
</dbReference>
<gene>
    <name evidence="6" type="ORF">H9751_05955</name>
</gene>
<organism evidence="6 7">
    <name type="scientific">Candidatus Corynebacterium faecigallinarum</name>
    <dbReference type="NCBI Taxonomy" id="2838528"/>
    <lineage>
        <taxon>Bacteria</taxon>
        <taxon>Bacillati</taxon>
        <taxon>Actinomycetota</taxon>
        <taxon>Actinomycetes</taxon>
        <taxon>Mycobacteriales</taxon>
        <taxon>Corynebacteriaceae</taxon>
        <taxon>Corynebacterium</taxon>
    </lineage>
</organism>
<dbReference type="EMBL" id="DWVP01000014">
    <property type="protein sequence ID" value="HJC85075.1"/>
    <property type="molecule type" value="Genomic_DNA"/>
</dbReference>
<evidence type="ECO:0000259" key="5">
    <source>
        <dbReference type="PROSITE" id="PS51109"/>
    </source>
</evidence>
<dbReference type="PROSITE" id="PS51109">
    <property type="entry name" value="G5"/>
    <property type="match status" value="1"/>
</dbReference>
<evidence type="ECO:0000256" key="3">
    <source>
        <dbReference type="ARBA" id="ARBA00022801"/>
    </source>
</evidence>
<keyword evidence="2" id="KW-0732">Signal</keyword>
<accession>A0A9D2QEG6</accession>
<dbReference type="Proteomes" id="UP000823858">
    <property type="component" value="Unassembled WGS sequence"/>
</dbReference>
<feature type="domain" description="G5" evidence="5">
    <location>
        <begin position="187"/>
        <end position="267"/>
    </location>
</feature>
<comment type="caution">
    <text evidence="6">The sequence shown here is derived from an EMBL/GenBank/DDBJ whole genome shotgun (WGS) entry which is preliminary data.</text>
</comment>
<evidence type="ECO:0000256" key="2">
    <source>
        <dbReference type="ARBA" id="ARBA00022729"/>
    </source>
</evidence>
<comment type="similarity">
    <text evidence="1">Belongs to the transglycosylase family. Rpf subfamily.</text>
</comment>
<sequence length="357" mass="38096">MLAVLAVGGTVAATNHKDVSLDVNGEQINTTAWSGDVRDLLADNDIEFSDKDLITPGLDESVENNSTISVRSARQVSVTVDGQLRDIDTTSLTVSELLAELGYDNANAALSAGANSPIPTDGMELDITTPREFTLNDGAPGKDPARLSMAASTVGEMLEMRGAPLGPEDKVTPAADAPLEQGTHVEVHRVATEEREEERPFDPPEKVIEDPDMPEGEEEVIEKGSAGKERVTVRVTEVNGEETDREVIDREELEPATERVVVRGTKRVSGAPSVADGSVWDELAQCEATGDWSINTGNGFSGGLQFTPSTWAAYGGHEYAPEAHMATREEQIAVAEKVQAGQGWGAWPACTSKMGLR</sequence>
<dbReference type="InterPro" id="IPR010618">
    <property type="entry name" value="RPF"/>
</dbReference>
<evidence type="ECO:0000313" key="7">
    <source>
        <dbReference type="Proteomes" id="UP000823858"/>
    </source>
</evidence>
<dbReference type="Pfam" id="PF03990">
    <property type="entry name" value="DUF348"/>
    <property type="match status" value="3"/>
</dbReference>
<dbReference type="CDD" id="cd13925">
    <property type="entry name" value="RPF"/>
    <property type="match status" value="1"/>
</dbReference>
<dbReference type="Pfam" id="PF06737">
    <property type="entry name" value="Transglycosylas"/>
    <property type="match status" value="1"/>
</dbReference>
<reference evidence="6" key="2">
    <citation type="submission" date="2021-04" db="EMBL/GenBank/DDBJ databases">
        <authorList>
            <person name="Gilroy R."/>
        </authorList>
    </citation>
    <scope>NUCLEOTIDE SEQUENCE</scope>
    <source>
        <strain evidence="6">ChiHjej13B12-4958</strain>
    </source>
</reference>
<evidence type="ECO:0000256" key="4">
    <source>
        <dbReference type="SAM" id="MobiDB-lite"/>
    </source>
</evidence>
<feature type="region of interest" description="Disordered" evidence="4">
    <location>
        <begin position="190"/>
        <end position="215"/>
    </location>
</feature>
<proteinExistence type="inferred from homology"/>
<keyword evidence="3" id="KW-0378">Hydrolase</keyword>
<dbReference type="SUPFAM" id="SSF53955">
    <property type="entry name" value="Lysozyme-like"/>
    <property type="match status" value="1"/>
</dbReference>